<feature type="region of interest" description="Disordered" evidence="1">
    <location>
        <begin position="1"/>
        <end position="33"/>
    </location>
</feature>
<evidence type="ECO:0000313" key="2">
    <source>
        <dbReference type="EMBL" id="AYU79981.1"/>
    </source>
</evidence>
<protein>
    <submittedName>
        <fullName evidence="2">Uncharacterized protein</fullName>
    </submittedName>
</protein>
<dbReference type="VEuPathDB" id="TriTrypDB:LDHU3_27.1430"/>
<evidence type="ECO:0000256" key="1">
    <source>
        <dbReference type="SAM" id="MobiDB-lite"/>
    </source>
</evidence>
<dbReference type="VEuPathDB" id="TriTrypDB:LdCL_270015100"/>
<dbReference type="AlphaFoldDB" id="A0A3S7X0L8"/>
<dbReference type="VEuPathDB" id="TriTrypDB:LdBPK_270850.1"/>
<name>A0A3S7X0L8_LEIDO</name>
<organism evidence="2 3">
    <name type="scientific">Leishmania donovani</name>
    <dbReference type="NCBI Taxonomy" id="5661"/>
    <lineage>
        <taxon>Eukaryota</taxon>
        <taxon>Discoba</taxon>
        <taxon>Euglenozoa</taxon>
        <taxon>Kinetoplastea</taxon>
        <taxon>Metakinetoplastina</taxon>
        <taxon>Trypanosomatida</taxon>
        <taxon>Trypanosomatidae</taxon>
        <taxon>Leishmaniinae</taxon>
        <taxon>Leishmania</taxon>
    </lineage>
</organism>
<sequence length="280" mass="29573">MKRGREEDTEAEVGGSRVGPSDPGSAATSTVHKPRRLVKGVDVGLPLHASVIEEICEVEETHTVLVRFPCFDFFRHVRVCERTRDPQPATSGDAAKASASLVSALSDTTFRSGAPPATSPHDTADAAFAPEAAVFISGTLETDAPRLLLNGGTPHEMLFEGQWTEVAGEGVSVTNRAVVHVSAKTAGITVPPAAPPLNSSPIMSDAAKSPEPARATAESFPASASQATETPALPIASLLTHTLAGVTADEERRQRAEQQKGWAYDRIDVPSAVLVMHRMR</sequence>
<feature type="region of interest" description="Disordered" evidence="1">
    <location>
        <begin position="196"/>
        <end position="227"/>
    </location>
</feature>
<reference evidence="2 3" key="1">
    <citation type="journal article" date="2018" name="Sci. Rep.">
        <title>A complete Leishmania donovani reference genome identifies novel genetic variations associated with virulence.</title>
        <authorList>
            <person name="Lypaczewski P."/>
            <person name="Hoshizaki J."/>
            <person name="Zhang W.-W."/>
            <person name="McCall L.-I."/>
            <person name="Torcivia-Rodriguez J."/>
            <person name="Simonyan V."/>
            <person name="Kaur A."/>
            <person name="Dewar K."/>
            <person name="Matlashewski G."/>
        </authorList>
    </citation>
    <scope>NUCLEOTIDE SEQUENCE [LARGE SCALE GENOMIC DNA]</scope>
    <source>
        <strain evidence="2 3">LdCL</strain>
    </source>
</reference>
<evidence type="ECO:0000313" key="3">
    <source>
        <dbReference type="Proteomes" id="UP000274082"/>
    </source>
</evidence>
<dbReference type="EMBL" id="CP029526">
    <property type="protein sequence ID" value="AYU79981.1"/>
    <property type="molecule type" value="Genomic_DNA"/>
</dbReference>
<gene>
    <name evidence="2" type="ORF">LdCL_270015100</name>
</gene>
<proteinExistence type="predicted"/>
<keyword evidence="3" id="KW-1185">Reference proteome</keyword>
<dbReference type="Proteomes" id="UP000274082">
    <property type="component" value="Chromosome 27"/>
</dbReference>
<accession>A0A3S7X0L8</accession>
<dbReference type="OrthoDB" id="272472at2759"/>